<comment type="caution">
    <text evidence="2">The sequence shown here is derived from an EMBL/GenBank/DDBJ whole genome shotgun (WGS) entry which is preliminary data.</text>
</comment>
<feature type="compositionally biased region" description="Acidic residues" evidence="1">
    <location>
        <begin position="195"/>
        <end position="206"/>
    </location>
</feature>
<organism evidence="2 3">
    <name type="scientific">Molorchus minor</name>
    <dbReference type="NCBI Taxonomy" id="1323400"/>
    <lineage>
        <taxon>Eukaryota</taxon>
        <taxon>Metazoa</taxon>
        <taxon>Ecdysozoa</taxon>
        <taxon>Arthropoda</taxon>
        <taxon>Hexapoda</taxon>
        <taxon>Insecta</taxon>
        <taxon>Pterygota</taxon>
        <taxon>Neoptera</taxon>
        <taxon>Endopterygota</taxon>
        <taxon>Coleoptera</taxon>
        <taxon>Polyphaga</taxon>
        <taxon>Cucujiformia</taxon>
        <taxon>Chrysomeloidea</taxon>
        <taxon>Cerambycidae</taxon>
        <taxon>Lamiinae</taxon>
        <taxon>Monochamini</taxon>
        <taxon>Molorchus</taxon>
    </lineage>
</organism>
<dbReference type="Proteomes" id="UP001162164">
    <property type="component" value="Unassembled WGS sequence"/>
</dbReference>
<name>A0ABQ9IY50_9CUCU</name>
<evidence type="ECO:0000256" key="1">
    <source>
        <dbReference type="SAM" id="MobiDB-lite"/>
    </source>
</evidence>
<sequence>MLEGEGIQGLEEHLSPRPPKVKKRVKKEEAHTLEEDLQFSSEEELDEVPLNEFEDDQKGILISAELPMETEGADDDSQQAAEAMVQLGTMGYYQQTEGEETLVFKGIACKWRSSNGYPMGYQPHKRESMDVDPNYDPSEFLMSGLPLRKVDEPILPDEPSTNTNTYTDMKIHDDLAVSESEDEGVNISHSQELSIQEEDDGGDLWF</sequence>
<accession>A0ABQ9IY50</accession>
<gene>
    <name evidence="2" type="ORF">NQ317_014756</name>
</gene>
<proteinExistence type="predicted"/>
<feature type="region of interest" description="Disordered" evidence="1">
    <location>
        <begin position="150"/>
        <end position="206"/>
    </location>
</feature>
<reference evidence="2" key="1">
    <citation type="journal article" date="2023" name="Insect Mol. Biol.">
        <title>Genome sequencing provides insights into the evolution of gene families encoding plant cell wall-degrading enzymes in longhorned beetles.</title>
        <authorList>
            <person name="Shin N.R."/>
            <person name="Okamura Y."/>
            <person name="Kirsch R."/>
            <person name="Pauchet Y."/>
        </authorList>
    </citation>
    <scope>NUCLEOTIDE SEQUENCE</scope>
    <source>
        <strain evidence="2">MMC_N1</strain>
    </source>
</reference>
<keyword evidence="3" id="KW-1185">Reference proteome</keyword>
<dbReference type="EMBL" id="JAPWTJ010001954">
    <property type="protein sequence ID" value="KAJ8968630.1"/>
    <property type="molecule type" value="Genomic_DNA"/>
</dbReference>
<evidence type="ECO:0000313" key="3">
    <source>
        <dbReference type="Proteomes" id="UP001162164"/>
    </source>
</evidence>
<feature type="compositionally biased region" description="Acidic residues" evidence="1">
    <location>
        <begin position="35"/>
        <end position="54"/>
    </location>
</feature>
<protein>
    <submittedName>
        <fullName evidence="2">Uncharacterized protein</fullName>
    </submittedName>
</protein>
<evidence type="ECO:0000313" key="2">
    <source>
        <dbReference type="EMBL" id="KAJ8968630.1"/>
    </source>
</evidence>
<feature type="region of interest" description="Disordered" evidence="1">
    <location>
        <begin position="1"/>
        <end position="54"/>
    </location>
</feature>